<sequence length="96" mass="10349">MNFVKKSDKWEVVTKADTEGESDSGSGGTSAKRRRCQSKDAVKEKSLVKSKSIRKGTGHGGSPKKQEDFNSSVCADDNDNLGDIHDKGKAFMTDPA</sequence>
<protein>
    <submittedName>
        <fullName evidence="2">Uncharacterized protein</fullName>
    </submittedName>
</protein>
<organism evidence="2 3">
    <name type="scientific">Rhynchophorus ferrugineus</name>
    <name type="common">Red palm weevil</name>
    <name type="synonym">Curculio ferrugineus</name>
    <dbReference type="NCBI Taxonomy" id="354439"/>
    <lineage>
        <taxon>Eukaryota</taxon>
        <taxon>Metazoa</taxon>
        <taxon>Ecdysozoa</taxon>
        <taxon>Arthropoda</taxon>
        <taxon>Hexapoda</taxon>
        <taxon>Insecta</taxon>
        <taxon>Pterygota</taxon>
        <taxon>Neoptera</taxon>
        <taxon>Endopterygota</taxon>
        <taxon>Coleoptera</taxon>
        <taxon>Polyphaga</taxon>
        <taxon>Cucujiformia</taxon>
        <taxon>Curculionidae</taxon>
        <taxon>Dryophthorinae</taxon>
        <taxon>Rhynchophorus</taxon>
    </lineage>
</organism>
<evidence type="ECO:0000256" key="1">
    <source>
        <dbReference type="SAM" id="MobiDB-lite"/>
    </source>
</evidence>
<feature type="region of interest" description="Disordered" evidence="1">
    <location>
        <begin position="1"/>
        <end position="96"/>
    </location>
</feature>
<feature type="compositionally biased region" description="Basic and acidic residues" evidence="1">
    <location>
        <begin position="1"/>
        <end position="18"/>
    </location>
</feature>
<evidence type="ECO:0000313" key="2">
    <source>
        <dbReference type="EMBL" id="KAF7267392.1"/>
    </source>
</evidence>
<gene>
    <name evidence="2" type="ORF">GWI33_019396</name>
</gene>
<dbReference type="AlphaFoldDB" id="A0A834HRJ3"/>
<reference evidence="2" key="1">
    <citation type="submission" date="2020-08" db="EMBL/GenBank/DDBJ databases">
        <title>Genome sequencing and assembly of the red palm weevil Rhynchophorus ferrugineus.</title>
        <authorList>
            <person name="Dias G.B."/>
            <person name="Bergman C.M."/>
            <person name="Manee M."/>
        </authorList>
    </citation>
    <scope>NUCLEOTIDE SEQUENCE</scope>
    <source>
        <strain evidence="2">AA-2017</strain>
        <tissue evidence="2">Whole larva</tissue>
    </source>
</reference>
<dbReference type="Proteomes" id="UP000625711">
    <property type="component" value="Unassembled WGS sequence"/>
</dbReference>
<feature type="compositionally biased region" description="Basic and acidic residues" evidence="1">
    <location>
        <begin position="37"/>
        <end position="47"/>
    </location>
</feature>
<proteinExistence type="predicted"/>
<name>A0A834HRJ3_RHYFE</name>
<comment type="caution">
    <text evidence="2">The sequence shown here is derived from an EMBL/GenBank/DDBJ whole genome shotgun (WGS) entry which is preliminary data.</text>
</comment>
<accession>A0A834HRJ3</accession>
<dbReference type="EMBL" id="JAACXV010014432">
    <property type="protein sequence ID" value="KAF7267392.1"/>
    <property type="molecule type" value="Genomic_DNA"/>
</dbReference>
<evidence type="ECO:0000313" key="3">
    <source>
        <dbReference type="Proteomes" id="UP000625711"/>
    </source>
</evidence>
<keyword evidence="3" id="KW-1185">Reference proteome</keyword>